<sequence length="50" mass="5566">RDAAHHFLRLFDKGVARFTPEASDAEITELANTRSSRAFMLLGRVAGTFD</sequence>
<accession>Q0FGV3</accession>
<comment type="caution">
    <text evidence="1">The sequence shown here is derived from an EMBL/GenBank/DDBJ whole genome shotgun (WGS) entry which is preliminary data.</text>
</comment>
<dbReference type="EMBL" id="AATQ01000093">
    <property type="protein sequence ID" value="EAU43416.1"/>
    <property type="molecule type" value="Genomic_DNA"/>
</dbReference>
<dbReference type="AlphaFoldDB" id="Q0FGV3"/>
<protein>
    <submittedName>
        <fullName evidence="1">Uncharacterized protein</fullName>
    </submittedName>
</protein>
<proteinExistence type="predicted"/>
<reference evidence="1 2" key="1">
    <citation type="journal article" date="2010" name="J. Bacteriol.">
        <title>Genome sequences of Pelagibaca bermudensis HTCC2601T and Maritimibacter alkaliphilus HTCC2654T, the type strains of two marine Roseobacter genera.</title>
        <authorList>
            <person name="Thrash J.C."/>
            <person name="Cho J.C."/>
            <person name="Ferriera S."/>
            <person name="Johnson J."/>
            <person name="Vergin K.L."/>
            <person name="Giovannoni S.J."/>
        </authorList>
    </citation>
    <scope>NUCLEOTIDE SEQUENCE [LARGE SCALE GENOMIC DNA]</scope>
    <source>
        <strain evidence="2">DSM 26914 / JCM 13377 / KCTC 12554 / HTCC2601</strain>
    </source>
</reference>
<evidence type="ECO:0000313" key="2">
    <source>
        <dbReference type="Proteomes" id="UP000006230"/>
    </source>
</evidence>
<dbReference type="HOGENOM" id="CLU_3111100_0_0_5"/>
<evidence type="ECO:0000313" key="1">
    <source>
        <dbReference type="EMBL" id="EAU43416.1"/>
    </source>
</evidence>
<gene>
    <name evidence="1" type="ORF">R2601_13830</name>
</gene>
<organism evidence="1 2">
    <name type="scientific">Salipiger bermudensis (strain DSM 26914 / JCM 13377 / KCTC 12554 / HTCC2601)</name>
    <name type="common">Pelagibaca bermudensis</name>
    <dbReference type="NCBI Taxonomy" id="314265"/>
    <lineage>
        <taxon>Bacteria</taxon>
        <taxon>Pseudomonadati</taxon>
        <taxon>Pseudomonadota</taxon>
        <taxon>Alphaproteobacteria</taxon>
        <taxon>Rhodobacterales</taxon>
        <taxon>Roseobacteraceae</taxon>
        <taxon>Salipiger</taxon>
    </lineage>
</organism>
<dbReference type="Proteomes" id="UP000006230">
    <property type="component" value="Unassembled WGS sequence"/>
</dbReference>
<name>Q0FGV3_SALBH</name>
<keyword evidence="2" id="KW-1185">Reference proteome</keyword>
<feature type="non-terminal residue" evidence="1">
    <location>
        <position position="1"/>
    </location>
</feature>